<protein>
    <submittedName>
        <fullName evidence="8">Cytochrome P450</fullName>
    </submittedName>
</protein>
<comment type="similarity">
    <text evidence="2 6">Belongs to the cytochrome P450 family.</text>
</comment>
<dbReference type="SUPFAM" id="SSF48264">
    <property type="entry name" value="Cytochrome P450"/>
    <property type="match status" value="1"/>
</dbReference>
<feature type="binding site" description="axial binding residue" evidence="5">
    <location>
        <position position="459"/>
    </location>
    <ligand>
        <name>heme</name>
        <dbReference type="ChEBI" id="CHEBI:30413"/>
    </ligand>
    <ligandPart>
        <name>Fe</name>
        <dbReference type="ChEBI" id="CHEBI:18248"/>
    </ligandPart>
</feature>
<keyword evidence="6" id="KW-0560">Oxidoreductase</keyword>
<dbReference type="InterPro" id="IPR001128">
    <property type="entry name" value="Cyt_P450"/>
</dbReference>
<dbReference type="GO" id="GO:0004497">
    <property type="term" value="F:monooxygenase activity"/>
    <property type="evidence" value="ECO:0007669"/>
    <property type="project" value="UniProtKB-KW"/>
</dbReference>
<dbReference type="AlphaFoldDB" id="A0A6A5YQL9"/>
<dbReference type="Pfam" id="PF00067">
    <property type="entry name" value="p450"/>
    <property type="match status" value="1"/>
</dbReference>
<evidence type="ECO:0000313" key="9">
    <source>
        <dbReference type="Proteomes" id="UP000799770"/>
    </source>
</evidence>
<keyword evidence="7" id="KW-0812">Transmembrane</keyword>
<keyword evidence="6" id="KW-0503">Monooxygenase</keyword>
<evidence type="ECO:0000256" key="4">
    <source>
        <dbReference type="ARBA" id="ARBA00023004"/>
    </source>
</evidence>
<evidence type="ECO:0000256" key="2">
    <source>
        <dbReference type="ARBA" id="ARBA00010617"/>
    </source>
</evidence>
<evidence type="ECO:0000256" key="3">
    <source>
        <dbReference type="ARBA" id="ARBA00022723"/>
    </source>
</evidence>
<keyword evidence="9" id="KW-1185">Reference proteome</keyword>
<dbReference type="InterPro" id="IPR017972">
    <property type="entry name" value="Cyt_P450_CS"/>
</dbReference>
<gene>
    <name evidence="8" type="ORF">BDV96DRAFT_616243</name>
</gene>
<organism evidence="8 9">
    <name type="scientific">Lophiotrema nucula</name>
    <dbReference type="NCBI Taxonomy" id="690887"/>
    <lineage>
        <taxon>Eukaryota</taxon>
        <taxon>Fungi</taxon>
        <taxon>Dikarya</taxon>
        <taxon>Ascomycota</taxon>
        <taxon>Pezizomycotina</taxon>
        <taxon>Dothideomycetes</taxon>
        <taxon>Pleosporomycetidae</taxon>
        <taxon>Pleosporales</taxon>
        <taxon>Lophiotremataceae</taxon>
        <taxon>Lophiotrema</taxon>
    </lineage>
</organism>
<dbReference type="InterPro" id="IPR002401">
    <property type="entry name" value="Cyt_P450_E_grp-I"/>
</dbReference>
<keyword evidence="4 5" id="KW-0408">Iron</keyword>
<dbReference type="CDD" id="cd11062">
    <property type="entry name" value="CYP58-like"/>
    <property type="match status" value="1"/>
</dbReference>
<dbReference type="PRINTS" id="PR00463">
    <property type="entry name" value="EP450I"/>
</dbReference>
<accession>A0A6A5YQL9</accession>
<comment type="cofactor">
    <cofactor evidence="1 5">
        <name>heme</name>
        <dbReference type="ChEBI" id="CHEBI:30413"/>
    </cofactor>
</comment>
<keyword evidence="3 5" id="KW-0479">Metal-binding</keyword>
<dbReference type="GO" id="GO:0005506">
    <property type="term" value="F:iron ion binding"/>
    <property type="evidence" value="ECO:0007669"/>
    <property type="project" value="InterPro"/>
</dbReference>
<proteinExistence type="inferred from homology"/>
<reference evidence="8" key="1">
    <citation type="journal article" date="2020" name="Stud. Mycol.">
        <title>101 Dothideomycetes genomes: a test case for predicting lifestyles and emergence of pathogens.</title>
        <authorList>
            <person name="Haridas S."/>
            <person name="Albert R."/>
            <person name="Binder M."/>
            <person name="Bloem J."/>
            <person name="Labutti K."/>
            <person name="Salamov A."/>
            <person name="Andreopoulos B."/>
            <person name="Baker S."/>
            <person name="Barry K."/>
            <person name="Bills G."/>
            <person name="Bluhm B."/>
            <person name="Cannon C."/>
            <person name="Castanera R."/>
            <person name="Culley D."/>
            <person name="Daum C."/>
            <person name="Ezra D."/>
            <person name="Gonzalez J."/>
            <person name="Henrissat B."/>
            <person name="Kuo A."/>
            <person name="Liang C."/>
            <person name="Lipzen A."/>
            <person name="Lutzoni F."/>
            <person name="Magnuson J."/>
            <person name="Mondo S."/>
            <person name="Nolan M."/>
            <person name="Ohm R."/>
            <person name="Pangilinan J."/>
            <person name="Park H.-J."/>
            <person name="Ramirez L."/>
            <person name="Alfaro M."/>
            <person name="Sun H."/>
            <person name="Tritt A."/>
            <person name="Yoshinaga Y."/>
            <person name="Zwiers L.-H."/>
            <person name="Turgeon B."/>
            <person name="Goodwin S."/>
            <person name="Spatafora J."/>
            <person name="Crous P."/>
            <person name="Grigoriev I."/>
        </authorList>
    </citation>
    <scope>NUCLEOTIDE SEQUENCE</scope>
    <source>
        <strain evidence="8">CBS 627.86</strain>
    </source>
</reference>
<dbReference type="PANTHER" id="PTHR24305:SF166">
    <property type="entry name" value="CYTOCHROME P450 12A4, MITOCHONDRIAL-RELATED"/>
    <property type="match status" value="1"/>
</dbReference>
<name>A0A6A5YQL9_9PLEO</name>
<keyword evidence="7" id="KW-0472">Membrane</keyword>
<dbReference type="EMBL" id="ML977346">
    <property type="protein sequence ID" value="KAF2108707.1"/>
    <property type="molecule type" value="Genomic_DNA"/>
</dbReference>
<dbReference type="PRINTS" id="PR00385">
    <property type="entry name" value="P450"/>
</dbReference>
<evidence type="ECO:0000256" key="6">
    <source>
        <dbReference type="RuleBase" id="RU000461"/>
    </source>
</evidence>
<dbReference type="GO" id="GO:0020037">
    <property type="term" value="F:heme binding"/>
    <property type="evidence" value="ECO:0007669"/>
    <property type="project" value="InterPro"/>
</dbReference>
<evidence type="ECO:0000256" key="1">
    <source>
        <dbReference type="ARBA" id="ARBA00001971"/>
    </source>
</evidence>
<evidence type="ECO:0000256" key="7">
    <source>
        <dbReference type="SAM" id="Phobius"/>
    </source>
</evidence>
<dbReference type="Proteomes" id="UP000799770">
    <property type="component" value="Unassembled WGS sequence"/>
</dbReference>
<sequence>MASSEFLGFSSSTLLLAALTSLIGYVSVLYVYRIYFSPLSHIPGPKLAAATRWYEFYYDAIKTGHFYREVEQMHRVYGPIVRITPYEVHINDPAFFNELYNVTKKLDKDPWYYQWLDRNGSIFATIDSDIHKRRAGVIKKAFSTSSVAKIEPVLKKHFGTYCRLLETSRADKKQLNLSDVYRSLAVDVITDLSLPESMNLLETPDLGAAHSAFIRDMTEFSLWNRHFPWITPLLLKIPRWLIGLQGETALNVIDSLEEQKEQARKVIANGGKSVSSKTYPVIMNEVYKSPDLPPQDKSVKRLEDEIGILIGAGSETTGHTLATITYHVLSNPDVHQKLKDELRSSFTNEDLEDVLSYKKLEHLPYLNACIQEGLRLASSVCGRLPRINKVQPTTYTSSITSQSYHIPAGTPMSMSIRDIHYNVSIYPSPWDFKPERWLGEQKVLSERGFAAFNRGSRSCVGKNLAMAELQMAIGNLFGRFDVTKEEGLGRADVELEHDCFSPFTVRASKGVVVNVV</sequence>
<dbReference type="GO" id="GO:0016705">
    <property type="term" value="F:oxidoreductase activity, acting on paired donors, with incorporation or reduction of molecular oxygen"/>
    <property type="evidence" value="ECO:0007669"/>
    <property type="project" value="InterPro"/>
</dbReference>
<dbReference type="InterPro" id="IPR036396">
    <property type="entry name" value="Cyt_P450_sf"/>
</dbReference>
<dbReference type="PROSITE" id="PS00086">
    <property type="entry name" value="CYTOCHROME_P450"/>
    <property type="match status" value="1"/>
</dbReference>
<keyword evidence="7" id="KW-1133">Transmembrane helix</keyword>
<dbReference type="Gene3D" id="1.10.630.10">
    <property type="entry name" value="Cytochrome P450"/>
    <property type="match status" value="1"/>
</dbReference>
<keyword evidence="5 6" id="KW-0349">Heme</keyword>
<dbReference type="OrthoDB" id="3945418at2759"/>
<evidence type="ECO:0000313" key="8">
    <source>
        <dbReference type="EMBL" id="KAF2108707.1"/>
    </source>
</evidence>
<dbReference type="PANTHER" id="PTHR24305">
    <property type="entry name" value="CYTOCHROME P450"/>
    <property type="match status" value="1"/>
</dbReference>
<dbReference type="InterPro" id="IPR050121">
    <property type="entry name" value="Cytochrome_P450_monoxygenase"/>
</dbReference>
<evidence type="ECO:0000256" key="5">
    <source>
        <dbReference type="PIRSR" id="PIRSR602401-1"/>
    </source>
</evidence>
<feature type="transmembrane region" description="Helical" evidence="7">
    <location>
        <begin position="6"/>
        <end position="32"/>
    </location>
</feature>